<dbReference type="PROSITE" id="PS50110">
    <property type="entry name" value="RESPONSE_REGULATORY"/>
    <property type="match status" value="1"/>
</dbReference>
<dbReference type="Pfam" id="PF02954">
    <property type="entry name" value="HTH_8"/>
    <property type="match status" value="1"/>
</dbReference>
<keyword evidence="4" id="KW-0805">Transcription regulation</keyword>
<evidence type="ECO:0000313" key="9">
    <source>
        <dbReference type="EMBL" id="MEK0085701.1"/>
    </source>
</evidence>
<dbReference type="CDD" id="cd00009">
    <property type="entry name" value="AAA"/>
    <property type="match status" value="1"/>
</dbReference>
<evidence type="ECO:0000259" key="8">
    <source>
        <dbReference type="PROSITE" id="PS50110"/>
    </source>
</evidence>
<dbReference type="Gene3D" id="1.10.10.60">
    <property type="entry name" value="Homeodomain-like"/>
    <property type="match status" value="1"/>
</dbReference>
<dbReference type="InterPro" id="IPR025662">
    <property type="entry name" value="Sigma_54_int_dom_ATP-bd_1"/>
</dbReference>
<evidence type="ECO:0000256" key="2">
    <source>
        <dbReference type="ARBA" id="ARBA00022840"/>
    </source>
</evidence>
<dbReference type="InterPro" id="IPR014264">
    <property type="entry name" value="PEP-CTERM_resp_reg"/>
</dbReference>
<dbReference type="Pfam" id="PF00072">
    <property type="entry name" value="Response_reg"/>
    <property type="match status" value="1"/>
</dbReference>
<dbReference type="PRINTS" id="PR01590">
    <property type="entry name" value="HTHFIS"/>
</dbReference>
<evidence type="ECO:0000313" key="10">
    <source>
        <dbReference type="Proteomes" id="UP001375743"/>
    </source>
</evidence>
<dbReference type="NCBIfam" id="TIGR02915">
    <property type="entry name" value="PEP_resp_reg"/>
    <property type="match status" value="1"/>
</dbReference>
<dbReference type="SMART" id="SM00448">
    <property type="entry name" value="REC"/>
    <property type="match status" value="1"/>
</dbReference>
<dbReference type="Gene3D" id="3.40.50.300">
    <property type="entry name" value="P-loop containing nucleotide triphosphate hydrolases"/>
    <property type="match status" value="1"/>
</dbReference>
<evidence type="ECO:0000256" key="6">
    <source>
        <dbReference type="PROSITE-ProRule" id="PRU00169"/>
    </source>
</evidence>
<evidence type="ECO:0000256" key="1">
    <source>
        <dbReference type="ARBA" id="ARBA00022741"/>
    </source>
</evidence>
<keyword evidence="1" id="KW-0547">Nucleotide-binding</keyword>
<dbReference type="SUPFAM" id="SSF52540">
    <property type="entry name" value="P-loop containing nucleoside triphosphate hydrolases"/>
    <property type="match status" value="1"/>
</dbReference>
<comment type="caution">
    <text evidence="9">The sequence shown here is derived from an EMBL/GenBank/DDBJ whole genome shotgun (WGS) entry which is preliminary data.</text>
</comment>
<evidence type="ECO:0000256" key="3">
    <source>
        <dbReference type="ARBA" id="ARBA00023012"/>
    </source>
</evidence>
<keyword evidence="10" id="KW-1185">Reference proteome</keyword>
<dbReference type="Proteomes" id="UP001375743">
    <property type="component" value="Unassembled WGS sequence"/>
</dbReference>
<dbReference type="SUPFAM" id="SSF52172">
    <property type="entry name" value="CheY-like"/>
    <property type="match status" value="1"/>
</dbReference>
<organism evidence="9 10">
    <name type="scientific">Benzoatithermus flavus</name>
    <dbReference type="NCBI Taxonomy" id="3108223"/>
    <lineage>
        <taxon>Bacteria</taxon>
        <taxon>Pseudomonadati</taxon>
        <taxon>Pseudomonadota</taxon>
        <taxon>Alphaproteobacteria</taxon>
        <taxon>Geminicoccales</taxon>
        <taxon>Geminicoccaceae</taxon>
        <taxon>Benzoatithermus</taxon>
    </lineage>
</organism>
<dbReference type="Gene3D" id="3.40.50.2300">
    <property type="match status" value="1"/>
</dbReference>
<dbReference type="InterPro" id="IPR058031">
    <property type="entry name" value="AAA_lid_NorR"/>
</dbReference>
<protein>
    <submittedName>
        <fullName evidence="9">PEP-CTERM-box response regulator transcription factor</fullName>
    </submittedName>
</protein>
<evidence type="ECO:0000256" key="4">
    <source>
        <dbReference type="ARBA" id="ARBA00023015"/>
    </source>
</evidence>
<keyword evidence="2" id="KW-0067">ATP-binding</keyword>
<dbReference type="EMBL" id="JBBLZC010000033">
    <property type="protein sequence ID" value="MEK0085701.1"/>
    <property type="molecule type" value="Genomic_DNA"/>
</dbReference>
<dbReference type="InterPro" id="IPR003593">
    <property type="entry name" value="AAA+_ATPase"/>
</dbReference>
<evidence type="ECO:0000259" key="7">
    <source>
        <dbReference type="PROSITE" id="PS50045"/>
    </source>
</evidence>
<dbReference type="InterPro" id="IPR025944">
    <property type="entry name" value="Sigma_54_int_dom_CS"/>
</dbReference>
<keyword evidence="6" id="KW-0597">Phosphoprotein</keyword>
<dbReference type="PANTHER" id="PTHR32071:SF113">
    <property type="entry name" value="ALGINATE BIOSYNTHESIS TRANSCRIPTIONAL REGULATORY PROTEIN ALGB"/>
    <property type="match status" value="1"/>
</dbReference>
<feature type="modified residue" description="4-aspartylphosphate" evidence="6">
    <location>
        <position position="59"/>
    </location>
</feature>
<feature type="domain" description="Sigma-54 factor interaction" evidence="7">
    <location>
        <begin position="153"/>
        <end position="382"/>
    </location>
</feature>
<proteinExistence type="predicted"/>
<dbReference type="InterPro" id="IPR001789">
    <property type="entry name" value="Sig_transdc_resp-reg_receiver"/>
</dbReference>
<dbReference type="PROSITE" id="PS50045">
    <property type="entry name" value="SIGMA54_INTERACT_4"/>
    <property type="match status" value="1"/>
</dbReference>
<keyword evidence="3" id="KW-0902">Two-component regulatory system</keyword>
<dbReference type="InterPro" id="IPR011006">
    <property type="entry name" value="CheY-like_superfamily"/>
</dbReference>
<dbReference type="InterPro" id="IPR002078">
    <property type="entry name" value="Sigma_54_int"/>
</dbReference>
<accession>A0ABU8XWW7</accession>
<keyword evidence="5" id="KW-0804">Transcription</keyword>
<dbReference type="InterPro" id="IPR027417">
    <property type="entry name" value="P-loop_NTPase"/>
</dbReference>
<name>A0ABU8XWW7_9PROT</name>
<sequence length="456" mass="50696">MRNAVVVINPGKVLVIEDDPLQQMHLRAALDSLDLLEAYDRTEALGLLREHAPPVVLLDLGLPPDPHGVTEGFRVLESILDSAPGTKVIVMTGQQDHDHAVRAVGCGAYDFHLKPIQTERIRVTLDRALHLTELEDEHQRRLLSTSHTSLPGVVGDSPAMLKVCRTIERVAPSDLSVVLTGESGTGKEVVARALHALSARRSERFVAINCAAIPDTLLEAELFGYERGAFTGAVKQTQGKIELAHRGTLFLDEIGDLPLSLQAKLLRFLQERVLERIGGRREIEVDVRVICATHRDLGKLMASGEFREDLYYRLAEIGVHIPPLRERDGDAVLLARYFLTQYASSLGRKVKGYTSGALRALDTHRWPGNVRELQNRVKRAVIMAESPRIRPEDLDLPAEAEEIGDLDLRSCRERAEHAVLRRALARSEGNLSLAARLLGVSRPTLYDLLRQHRLRS</sequence>
<dbReference type="InterPro" id="IPR009057">
    <property type="entry name" value="Homeodomain-like_sf"/>
</dbReference>
<dbReference type="SUPFAM" id="SSF46689">
    <property type="entry name" value="Homeodomain-like"/>
    <property type="match status" value="1"/>
</dbReference>
<reference evidence="9 10" key="1">
    <citation type="submission" date="2024-01" db="EMBL/GenBank/DDBJ databases">
        <title>Multi-omics insights into the function and evolution of sodium benzoate biodegradation pathways in Benzoatithermus flavus gen. nov., sp. nov. from hot spring.</title>
        <authorList>
            <person name="Hu C.-J."/>
            <person name="Li W.-J."/>
        </authorList>
    </citation>
    <scope>NUCLEOTIDE SEQUENCE [LARGE SCALE GENOMIC DNA]</scope>
    <source>
        <strain evidence="9 10">SYSU G07066</strain>
    </source>
</reference>
<dbReference type="InterPro" id="IPR002197">
    <property type="entry name" value="HTH_Fis"/>
</dbReference>
<dbReference type="SMART" id="SM00382">
    <property type="entry name" value="AAA"/>
    <property type="match status" value="1"/>
</dbReference>
<dbReference type="PROSITE" id="PS00688">
    <property type="entry name" value="SIGMA54_INTERACT_3"/>
    <property type="match status" value="1"/>
</dbReference>
<dbReference type="PANTHER" id="PTHR32071">
    <property type="entry name" value="TRANSCRIPTIONAL REGULATORY PROTEIN"/>
    <property type="match status" value="1"/>
</dbReference>
<dbReference type="Pfam" id="PF25601">
    <property type="entry name" value="AAA_lid_14"/>
    <property type="match status" value="1"/>
</dbReference>
<dbReference type="PROSITE" id="PS00675">
    <property type="entry name" value="SIGMA54_INTERACT_1"/>
    <property type="match status" value="1"/>
</dbReference>
<dbReference type="Pfam" id="PF00158">
    <property type="entry name" value="Sigma54_activat"/>
    <property type="match status" value="1"/>
</dbReference>
<evidence type="ECO:0000256" key="5">
    <source>
        <dbReference type="ARBA" id="ARBA00023163"/>
    </source>
</evidence>
<feature type="domain" description="Response regulatory" evidence="8">
    <location>
        <begin position="12"/>
        <end position="129"/>
    </location>
</feature>
<dbReference type="RefSeq" id="WP_418161552.1">
    <property type="nucleotide sequence ID" value="NZ_JBBLZC010000033.1"/>
</dbReference>
<dbReference type="Gene3D" id="1.10.8.60">
    <property type="match status" value="1"/>
</dbReference>
<gene>
    <name evidence="9" type="primary">prsR</name>
    <name evidence="9" type="ORF">U1T56_21320</name>
</gene>